<dbReference type="RefSeq" id="WP_099342775.1">
    <property type="nucleotide sequence ID" value="NZ_CP032098.1"/>
</dbReference>
<dbReference type="EMBL" id="CP032098">
    <property type="protein sequence ID" value="AXX92298.1"/>
    <property type="molecule type" value="Genomic_DNA"/>
</dbReference>
<accession>A0A2G1DGW2</accession>
<dbReference type="KEGG" id="amol:AMOL_1322"/>
<dbReference type="SUPFAM" id="SSF56281">
    <property type="entry name" value="Metallo-hydrolase/oxidoreductase"/>
    <property type="match status" value="1"/>
</dbReference>
<dbReference type="GO" id="GO:0006198">
    <property type="term" value="P:cAMP catabolic process"/>
    <property type="evidence" value="ECO:0007669"/>
    <property type="project" value="InterPro"/>
</dbReference>
<organism evidence="3 4">
    <name type="scientific">Malaciobacter molluscorum LMG 25693</name>
    <dbReference type="NCBI Taxonomy" id="870501"/>
    <lineage>
        <taxon>Bacteria</taxon>
        <taxon>Pseudomonadati</taxon>
        <taxon>Campylobacterota</taxon>
        <taxon>Epsilonproteobacteria</taxon>
        <taxon>Campylobacterales</taxon>
        <taxon>Arcobacteraceae</taxon>
        <taxon>Malaciobacter</taxon>
    </lineage>
</organism>
<dbReference type="SMART" id="SM00849">
    <property type="entry name" value="Lactamase_B"/>
    <property type="match status" value="1"/>
</dbReference>
<dbReference type="PRINTS" id="PR00388">
    <property type="entry name" value="PDIESTERASE2"/>
</dbReference>
<dbReference type="Proteomes" id="UP000221222">
    <property type="component" value="Unassembled WGS sequence"/>
</dbReference>
<dbReference type="GO" id="GO:0004115">
    <property type="term" value="F:3',5'-cyclic-AMP phosphodiesterase activity"/>
    <property type="evidence" value="ECO:0007669"/>
    <property type="project" value="InterPro"/>
</dbReference>
<dbReference type="EMBL" id="NXFY01000013">
    <property type="protein sequence ID" value="PHO17717.1"/>
    <property type="molecule type" value="Genomic_DNA"/>
</dbReference>
<keyword evidence="4" id="KW-1185">Reference proteome</keyword>
<dbReference type="InterPro" id="IPR001279">
    <property type="entry name" value="Metallo-B-lactamas"/>
</dbReference>
<dbReference type="InterPro" id="IPR000396">
    <property type="entry name" value="Pdiesterase2"/>
</dbReference>
<dbReference type="Gene3D" id="3.60.15.10">
    <property type="entry name" value="Ribonuclease Z/Hydroxyacylglutathione hydrolase-like"/>
    <property type="match status" value="1"/>
</dbReference>
<gene>
    <name evidence="2" type="ORF">AMOL_1322</name>
    <name evidence="3" type="ORF">CPU12_08975</name>
</gene>
<evidence type="ECO:0000259" key="1">
    <source>
        <dbReference type="SMART" id="SM00849"/>
    </source>
</evidence>
<dbReference type="CDD" id="cd07735">
    <property type="entry name" value="class_II_PDE_MBL-fold"/>
    <property type="match status" value="1"/>
</dbReference>
<evidence type="ECO:0000313" key="4">
    <source>
        <dbReference type="Proteomes" id="UP000221222"/>
    </source>
</evidence>
<proteinExistence type="predicted"/>
<reference evidence="3 4" key="1">
    <citation type="submission" date="2017-09" db="EMBL/GenBank/DDBJ databases">
        <title>Arcobacter canalis sp. nov., a new species isolated from a water canal contaminated with urban sewage.</title>
        <authorList>
            <person name="Perez-Cataluna A."/>
            <person name="Salas-Masso N."/>
            <person name="Figueras M.J."/>
        </authorList>
    </citation>
    <scope>NUCLEOTIDE SEQUENCE [LARGE SCALE GENOMIC DNA]</scope>
    <source>
        <strain evidence="3 4">F98-3</strain>
    </source>
</reference>
<dbReference type="Proteomes" id="UP000262712">
    <property type="component" value="Chromosome"/>
</dbReference>
<dbReference type="PANTHER" id="PTHR42663:SF6">
    <property type="entry name" value="HYDROLASE C777.06C-RELATED"/>
    <property type="match status" value="1"/>
</dbReference>
<dbReference type="AlphaFoldDB" id="A0A2G1DGW2"/>
<evidence type="ECO:0000313" key="3">
    <source>
        <dbReference type="EMBL" id="PHO17717.1"/>
    </source>
</evidence>
<dbReference type="InterPro" id="IPR036866">
    <property type="entry name" value="RibonucZ/Hydroxyglut_hydro"/>
</dbReference>
<protein>
    <submittedName>
        <fullName evidence="2">Class II cyclic nucleotide phosphodiesterase</fullName>
    </submittedName>
</protein>
<name>A0A2G1DGW2_9BACT</name>
<feature type="domain" description="Metallo-beta-lactamase" evidence="1">
    <location>
        <begin position="18"/>
        <end position="225"/>
    </location>
</feature>
<dbReference type="PANTHER" id="PTHR42663">
    <property type="entry name" value="HYDROLASE C777.06C-RELATED-RELATED"/>
    <property type="match status" value="1"/>
</dbReference>
<dbReference type="Pfam" id="PF12706">
    <property type="entry name" value="Lactamase_B_2"/>
    <property type="match status" value="1"/>
</dbReference>
<sequence length="300" mass="35146">MFKEKIKILGAYGGKGIDANNTSIQIDRCSVIDAGNIIKAIGDDAKYIDNIFLTHSHLDHIIDIPFLVESFYEVRNKPIKIYALKETIEHLNRYIFNWNIWPDFSDIDLINQKHSIEFIEIQVNKILQFRNFSIKPIKTNHTISSCGYVITKDENSIFFTGDTFICDEIWEEINQNLSIKQLIVDVSFPSRLEVAAQTSKHLTLKLFKEELTKLKRDDVKIYINHLKPTYIDEITEELKVLELENKITILNDSDVINLKKIKRTSRKKDLDIEQLIMKCNTKDDFNRVIKRLEKEKQKIK</sequence>
<reference evidence="2 5" key="2">
    <citation type="submission" date="2018-08" db="EMBL/GenBank/DDBJ databases">
        <title>Complete genome of the Arcobacter molluscorum type strain LMG 25693.</title>
        <authorList>
            <person name="Miller W.G."/>
            <person name="Yee E."/>
            <person name="Bono J.L."/>
        </authorList>
    </citation>
    <scope>NUCLEOTIDE SEQUENCE [LARGE SCALE GENOMIC DNA]</scope>
    <source>
        <strain evidence="2 5">CECT 7696</strain>
    </source>
</reference>
<evidence type="ECO:0000313" key="2">
    <source>
        <dbReference type="EMBL" id="AXX92298.1"/>
    </source>
</evidence>
<evidence type="ECO:0000313" key="5">
    <source>
        <dbReference type="Proteomes" id="UP000262712"/>
    </source>
</evidence>